<name>A0ACC0HEC4_9ERIC</name>
<dbReference type="Proteomes" id="UP001060215">
    <property type="component" value="Chromosome 5"/>
</dbReference>
<dbReference type="EMBL" id="CM045762">
    <property type="protein sequence ID" value="KAI8010241.1"/>
    <property type="molecule type" value="Genomic_DNA"/>
</dbReference>
<accession>A0ACC0HEC4</accession>
<gene>
    <name evidence="1" type="ORF">LOK49_LG06G02370</name>
</gene>
<evidence type="ECO:0000313" key="2">
    <source>
        <dbReference type="Proteomes" id="UP001060215"/>
    </source>
</evidence>
<protein>
    <submittedName>
        <fullName evidence="1">Uncharacterized protein</fullName>
    </submittedName>
</protein>
<reference evidence="1 2" key="1">
    <citation type="journal article" date="2022" name="Plant J.">
        <title>Chromosome-level genome of Camellia lanceoleosa provides a valuable resource for understanding genome evolution and self-incompatibility.</title>
        <authorList>
            <person name="Gong W."/>
            <person name="Xiao S."/>
            <person name="Wang L."/>
            <person name="Liao Z."/>
            <person name="Chang Y."/>
            <person name="Mo W."/>
            <person name="Hu G."/>
            <person name="Li W."/>
            <person name="Zhao G."/>
            <person name="Zhu H."/>
            <person name="Hu X."/>
            <person name="Ji K."/>
            <person name="Xiang X."/>
            <person name="Song Q."/>
            <person name="Yuan D."/>
            <person name="Jin S."/>
            <person name="Zhang L."/>
        </authorList>
    </citation>
    <scope>NUCLEOTIDE SEQUENCE [LARGE SCALE GENOMIC DNA]</scope>
    <source>
        <strain evidence="1">SQ_2022a</strain>
    </source>
</reference>
<organism evidence="1 2">
    <name type="scientific">Camellia lanceoleosa</name>
    <dbReference type="NCBI Taxonomy" id="1840588"/>
    <lineage>
        <taxon>Eukaryota</taxon>
        <taxon>Viridiplantae</taxon>
        <taxon>Streptophyta</taxon>
        <taxon>Embryophyta</taxon>
        <taxon>Tracheophyta</taxon>
        <taxon>Spermatophyta</taxon>
        <taxon>Magnoliopsida</taxon>
        <taxon>eudicotyledons</taxon>
        <taxon>Gunneridae</taxon>
        <taxon>Pentapetalae</taxon>
        <taxon>asterids</taxon>
        <taxon>Ericales</taxon>
        <taxon>Theaceae</taxon>
        <taxon>Camellia</taxon>
    </lineage>
</organism>
<comment type="caution">
    <text evidence="1">The sequence shown here is derived from an EMBL/GenBank/DDBJ whole genome shotgun (WGS) entry which is preliminary data.</text>
</comment>
<sequence>MEEMELLRVVRKAATKMVKAAQRQLADQEFRQTLLKERAGKLEYWMMKKMKIEEKKKDKNELVRRQSSMWIDEAELVKKVLEAIVDTTPL</sequence>
<proteinExistence type="predicted"/>
<evidence type="ECO:0000313" key="1">
    <source>
        <dbReference type="EMBL" id="KAI8010241.1"/>
    </source>
</evidence>
<keyword evidence="2" id="KW-1185">Reference proteome</keyword>